<gene>
    <name evidence="1" type="ORF">SAMN05192540_3183</name>
</gene>
<organism evidence="1 2">
    <name type="scientific">Maribacter dokdonensis</name>
    <dbReference type="NCBI Taxonomy" id="320912"/>
    <lineage>
        <taxon>Bacteria</taxon>
        <taxon>Pseudomonadati</taxon>
        <taxon>Bacteroidota</taxon>
        <taxon>Flavobacteriia</taxon>
        <taxon>Flavobacteriales</taxon>
        <taxon>Flavobacteriaceae</taxon>
        <taxon>Maribacter</taxon>
    </lineage>
</organism>
<name>A0A1H4SJB5_9FLAO</name>
<dbReference type="Proteomes" id="UP000183038">
    <property type="component" value="Unassembled WGS sequence"/>
</dbReference>
<dbReference type="AlphaFoldDB" id="A0A1H4SJB5"/>
<dbReference type="EMBL" id="FNTB01000001">
    <property type="protein sequence ID" value="SEC44262.1"/>
    <property type="molecule type" value="Genomic_DNA"/>
</dbReference>
<reference evidence="1 2" key="1">
    <citation type="submission" date="2016-10" db="EMBL/GenBank/DDBJ databases">
        <authorList>
            <person name="de Groot N.N."/>
        </authorList>
    </citation>
    <scope>NUCLEOTIDE SEQUENCE [LARGE SCALE GENOMIC DNA]</scope>
    <source>
        <strain evidence="1 2">MAR_2009_71</strain>
    </source>
</reference>
<evidence type="ECO:0000313" key="2">
    <source>
        <dbReference type="Proteomes" id="UP000183038"/>
    </source>
</evidence>
<evidence type="ECO:0000313" key="1">
    <source>
        <dbReference type="EMBL" id="SEC44262.1"/>
    </source>
</evidence>
<accession>A0A1H4SJB5</accession>
<protein>
    <submittedName>
        <fullName evidence="1">Uncharacterized protein</fullName>
    </submittedName>
</protein>
<sequence length="38" mass="4626">MFNKYNKKLNKNNLNVGVIEVIKLKFIRTNIKKYRLKT</sequence>
<proteinExistence type="predicted"/>